<gene>
    <name evidence="1" type="ORF">Nepgr_009481</name>
</gene>
<evidence type="ECO:0000313" key="1">
    <source>
        <dbReference type="EMBL" id="GMH07641.1"/>
    </source>
</evidence>
<sequence length="115" mass="13012">MLRFGRSVLHRSTKGYLCQNVGYEACAARDVGRSRAELTINTGFLLCQWRFSLVGLHQLGALLMTADGLWLTGYLSPLDGCNLEYDAPLQWLTRYIVRCFALDLDVLLLLLRRCA</sequence>
<protein>
    <submittedName>
        <fullName evidence="1">Uncharacterized protein</fullName>
    </submittedName>
</protein>
<proteinExistence type="predicted"/>
<keyword evidence="2" id="KW-1185">Reference proteome</keyword>
<dbReference type="Proteomes" id="UP001279734">
    <property type="component" value="Unassembled WGS sequence"/>
</dbReference>
<reference evidence="1" key="1">
    <citation type="submission" date="2023-05" db="EMBL/GenBank/DDBJ databases">
        <title>Nepenthes gracilis genome sequencing.</title>
        <authorList>
            <person name="Fukushima K."/>
        </authorList>
    </citation>
    <scope>NUCLEOTIDE SEQUENCE</scope>
    <source>
        <strain evidence="1">SING2019-196</strain>
    </source>
</reference>
<dbReference type="EMBL" id="BSYO01000007">
    <property type="protein sequence ID" value="GMH07641.1"/>
    <property type="molecule type" value="Genomic_DNA"/>
</dbReference>
<dbReference type="AlphaFoldDB" id="A0AAD3SBD5"/>
<comment type="caution">
    <text evidence="1">The sequence shown here is derived from an EMBL/GenBank/DDBJ whole genome shotgun (WGS) entry which is preliminary data.</text>
</comment>
<accession>A0AAD3SBD5</accession>
<organism evidence="1 2">
    <name type="scientific">Nepenthes gracilis</name>
    <name type="common">Slender pitcher plant</name>
    <dbReference type="NCBI Taxonomy" id="150966"/>
    <lineage>
        <taxon>Eukaryota</taxon>
        <taxon>Viridiplantae</taxon>
        <taxon>Streptophyta</taxon>
        <taxon>Embryophyta</taxon>
        <taxon>Tracheophyta</taxon>
        <taxon>Spermatophyta</taxon>
        <taxon>Magnoliopsida</taxon>
        <taxon>eudicotyledons</taxon>
        <taxon>Gunneridae</taxon>
        <taxon>Pentapetalae</taxon>
        <taxon>Caryophyllales</taxon>
        <taxon>Nepenthaceae</taxon>
        <taxon>Nepenthes</taxon>
    </lineage>
</organism>
<name>A0AAD3SBD5_NEPGR</name>
<evidence type="ECO:0000313" key="2">
    <source>
        <dbReference type="Proteomes" id="UP001279734"/>
    </source>
</evidence>